<evidence type="ECO:0000256" key="6">
    <source>
        <dbReference type="ARBA" id="ARBA00023170"/>
    </source>
</evidence>
<feature type="domain" description="G-protein coupled receptors family 1 profile" evidence="11">
    <location>
        <begin position="33"/>
        <end position="148"/>
    </location>
</feature>
<keyword evidence="2 8" id="KW-0812">Transmembrane</keyword>
<evidence type="ECO:0000313" key="13">
    <source>
        <dbReference type="Proteomes" id="UP000271098"/>
    </source>
</evidence>
<sequence length="340" mass="38341">MLRFSRIMRTVSIPYALLFGTLFVILTTVGLVGNLVVIAAIAGDKKMRNSVMNMLLFNLAVADALNLITTVVEWSPTIALGRLGWILPAVLCPVARYLEIIFLFVSIMTQLIVCVERYIAIAYPMHARRLCSRQNIFVTILITWLFGISRISASSSQAEIRSRSEALRTRRNVVKMLVACVSIYFICYSPIQGIFLSKALFGIHVSTPYEFILLMNALAMMCSACNPLLYTLFSKKFRARITRILPLAECQRYCCCCFSDRRVKHNTSYKVTGGNTGRKAANRSNATTSRKCNTGRHAKPDRRCLTVASTTWTNHDDLEEDDESLHTLSYKSSYISSYIF</sequence>
<feature type="transmembrane region" description="Helical" evidence="10">
    <location>
        <begin position="135"/>
        <end position="153"/>
    </location>
</feature>
<feature type="region of interest" description="Disordered" evidence="9">
    <location>
        <begin position="274"/>
        <end position="297"/>
    </location>
</feature>
<comment type="similarity">
    <text evidence="8">Belongs to the G-protein coupled receptor 1 family.</text>
</comment>
<feature type="transmembrane region" description="Helical" evidence="10">
    <location>
        <begin position="78"/>
        <end position="95"/>
    </location>
</feature>
<evidence type="ECO:0000256" key="4">
    <source>
        <dbReference type="ARBA" id="ARBA00023040"/>
    </source>
</evidence>
<feature type="transmembrane region" description="Helical" evidence="10">
    <location>
        <begin position="211"/>
        <end position="233"/>
    </location>
</feature>
<name>A0A183DP40_9BILA</name>
<dbReference type="PANTHER" id="PTHR24243">
    <property type="entry name" value="G-PROTEIN COUPLED RECEPTOR"/>
    <property type="match status" value="1"/>
</dbReference>
<dbReference type="PROSITE" id="PS00237">
    <property type="entry name" value="G_PROTEIN_RECEP_F1_1"/>
    <property type="match status" value="1"/>
</dbReference>
<keyword evidence="4 8" id="KW-0297">G-protein coupled receptor</keyword>
<dbReference type="SUPFAM" id="SSF81321">
    <property type="entry name" value="Family A G protein-coupled receptor-like"/>
    <property type="match status" value="1"/>
</dbReference>
<feature type="transmembrane region" description="Helical" evidence="10">
    <location>
        <begin position="54"/>
        <end position="72"/>
    </location>
</feature>
<evidence type="ECO:0000313" key="12">
    <source>
        <dbReference type="EMBL" id="VDN17501.1"/>
    </source>
</evidence>
<dbReference type="PROSITE" id="PS50262">
    <property type="entry name" value="G_PROTEIN_RECEP_F1_2"/>
    <property type="match status" value="2"/>
</dbReference>
<evidence type="ECO:0000256" key="9">
    <source>
        <dbReference type="SAM" id="MobiDB-lite"/>
    </source>
</evidence>
<dbReference type="EMBL" id="UYRT01077996">
    <property type="protein sequence ID" value="VDN17501.1"/>
    <property type="molecule type" value="Genomic_DNA"/>
</dbReference>
<keyword evidence="5 10" id="KW-0472">Membrane</keyword>
<evidence type="ECO:0000256" key="5">
    <source>
        <dbReference type="ARBA" id="ARBA00023136"/>
    </source>
</evidence>
<dbReference type="Pfam" id="PF00001">
    <property type="entry name" value="7tm_1"/>
    <property type="match status" value="1"/>
</dbReference>
<dbReference type="AlphaFoldDB" id="A0A183DP40"/>
<keyword evidence="6 8" id="KW-0675">Receptor</keyword>
<evidence type="ECO:0000259" key="11">
    <source>
        <dbReference type="PROSITE" id="PS50262"/>
    </source>
</evidence>
<dbReference type="Gene3D" id="1.20.1070.10">
    <property type="entry name" value="Rhodopsin 7-helix transmembrane proteins"/>
    <property type="match status" value="2"/>
</dbReference>
<organism evidence="14">
    <name type="scientific">Gongylonema pulchrum</name>
    <dbReference type="NCBI Taxonomy" id="637853"/>
    <lineage>
        <taxon>Eukaryota</taxon>
        <taxon>Metazoa</taxon>
        <taxon>Ecdysozoa</taxon>
        <taxon>Nematoda</taxon>
        <taxon>Chromadorea</taxon>
        <taxon>Rhabditida</taxon>
        <taxon>Spirurina</taxon>
        <taxon>Spiruromorpha</taxon>
        <taxon>Spiruroidea</taxon>
        <taxon>Gongylonematidae</taxon>
        <taxon>Gongylonema</taxon>
    </lineage>
</organism>
<dbReference type="GO" id="GO:0004930">
    <property type="term" value="F:G protein-coupled receptor activity"/>
    <property type="evidence" value="ECO:0007669"/>
    <property type="project" value="UniProtKB-KW"/>
</dbReference>
<dbReference type="SMART" id="SM01381">
    <property type="entry name" value="7TM_GPCR_Srsx"/>
    <property type="match status" value="1"/>
</dbReference>
<feature type="transmembrane region" description="Helical" evidence="10">
    <location>
        <begin position="173"/>
        <end position="191"/>
    </location>
</feature>
<feature type="domain" description="G-protein coupled receptors family 1 profile" evidence="11">
    <location>
        <begin position="160"/>
        <end position="230"/>
    </location>
</feature>
<proteinExistence type="inferred from homology"/>
<evidence type="ECO:0000256" key="2">
    <source>
        <dbReference type="ARBA" id="ARBA00022692"/>
    </source>
</evidence>
<dbReference type="OrthoDB" id="5810838at2759"/>
<keyword evidence="3 10" id="KW-1133">Transmembrane helix</keyword>
<feature type="transmembrane region" description="Helical" evidence="10">
    <location>
        <begin position="12"/>
        <end position="42"/>
    </location>
</feature>
<keyword evidence="7 8" id="KW-0807">Transducer</keyword>
<dbReference type="CDD" id="cd00637">
    <property type="entry name" value="7tm_classA_rhodopsin-like"/>
    <property type="match status" value="1"/>
</dbReference>
<dbReference type="GO" id="GO:0005886">
    <property type="term" value="C:plasma membrane"/>
    <property type="evidence" value="ECO:0007669"/>
    <property type="project" value="TreeGrafter"/>
</dbReference>
<comment type="subcellular location">
    <subcellularLocation>
        <location evidence="1">Membrane</location>
        <topology evidence="1">Multi-pass membrane protein</topology>
    </subcellularLocation>
</comment>
<keyword evidence="13" id="KW-1185">Reference proteome</keyword>
<feature type="transmembrane region" description="Helical" evidence="10">
    <location>
        <begin position="102"/>
        <end position="123"/>
    </location>
</feature>
<reference evidence="14" key="1">
    <citation type="submission" date="2016-06" db="UniProtKB">
        <authorList>
            <consortium name="WormBaseParasite"/>
        </authorList>
    </citation>
    <scope>IDENTIFICATION</scope>
</reference>
<reference evidence="12 13" key="2">
    <citation type="submission" date="2018-11" db="EMBL/GenBank/DDBJ databases">
        <authorList>
            <consortium name="Pathogen Informatics"/>
        </authorList>
    </citation>
    <scope>NUCLEOTIDE SEQUENCE [LARGE SCALE GENOMIC DNA]</scope>
</reference>
<feature type="compositionally biased region" description="Polar residues" evidence="9">
    <location>
        <begin position="282"/>
        <end position="292"/>
    </location>
</feature>
<accession>A0A183DP40</accession>
<protein>
    <submittedName>
        <fullName evidence="14">G_PROTEIN_RECEP_F1_2 domain-containing protein</fullName>
    </submittedName>
</protein>
<dbReference type="PRINTS" id="PR00237">
    <property type="entry name" value="GPCRRHODOPSN"/>
</dbReference>
<evidence type="ECO:0000256" key="7">
    <source>
        <dbReference type="ARBA" id="ARBA00023224"/>
    </source>
</evidence>
<dbReference type="Proteomes" id="UP000271098">
    <property type="component" value="Unassembled WGS sequence"/>
</dbReference>
<evidence type="ECO:0000256" key="3">
    <source>
        <dbReference type="ARBA" id="ARBA00022989"/>
    </source>
</evidence>
<dbReference type="InterPro" id="IPR000276">
    <property type="entry name" value="GPCR_Rhodpsn"/>
</dbReference>
<evidence type="ECO:0000256" key="10">
    <source>
        <dbReference type="SAM" id="Phobius"/>
    </source>
</evidence>
<evidence type="ECO:0000256" key="1">
    <source>
        <dbReference type="ARBA" id="ARBA00004141"/>
    </source>
</evidence>
<dbReference type="WBParaSite" id="GPUH_0001049401-mRNA-1">
    <property type="protein sequence ID" value="GPUH_0001049401-mRNA-1"/>
    <property type="gene ID" value="GPUH_0001049401"/>
</dbReference>
<evidence type="ECO:0000313" key="14">
    <source>
        <dbReference type="WBParaSite" id="GPUH_0001049401-mRNA-1"/>
    </source>
</evidence>
<dbReference type="PANTHER" id="PTHR24243:SF233">
    <property type="entry name" value="THYROTROPIN-RELEASING HORMONE RECEPTOR"/>
    <property type="match status" value="1"/>
</dbReference>
<evidence type="ECO:0000256" key="8">
    <source>
        <dbReference type="RuleBase" id="RU000688"/>
    </source>
</evidence>
<gene>
    <name evidence="12" type="ORF">GPUH_LOCUS10481</name>
</gene>
<dbReference type="InterPro" id="IPR017452">
    <property type="entry name" value="GPCR_Rhodpsn_7TM"/>
</dbReference>